<dbReference type="EMBL" id="CAKOFQ010006896">
    <property type="protein sequence ID" value="CAH1980569.1"/>
    <property type="molecule type" value="Genomic_DNA"/>
</dbReference>
<evidence type="ECO:0000313" key="2">
    <source>
        <dbReference type="EMBL" id="CAH1980569.1"/>
    </source>
</evidence>
<organism evidence="2 3">
    <name type="scientific">Acanthoscelides obtectus</name>
    <name type="common">Bean weevil</name>
    <name type="synonym">Bruchus obtectus</name>
    <dbReference type="NCBI Taxonomy" id="200917"/>
    <lineage>
        <taxon>Eukaryota</taxon>
        <taxon>Metazoa</taxon>
        <taxon>Ecdysozoa</taxon>
        <taxon>Arthropoda</taxon>
        <taxon>Hexapoda</taxon>
        <taxon>Insecta</taxon>
        <taxon>Pterygota</taxon>
        <taxon>Neoptera</taxon>
        <taxon>Endopterygota</taxon>
        <taxon>Coleoptera</taxon>
        <taxon>Polyphaga</taxon>
        <taxon>Cucujiformia</taxon>
        <taxon>Chrysomeloidea</taxon>
        <taxon>Chrysomelidae</taxon>
        <taxon>Bruchinae</taxon>
        <taxon>Bruchini</taxon>
        <taxon>Acanthoscelides</taxon>
    </lineage>
</organism>
<evidence type="ECO:0000313" key="3">
    <source>
        <dbReference type="Proteomes" id="UP001152888"/>
    </source>
</evidence>
<comment type="caution">
    <text evidence="2">The sequence shown here is derived from an EMBL/GenBank/DDBJ whole genome shotgun (WGS) entry which is preliminary data.</text>
</comment>
<protein>
    <submittedName>
        <fullName evidence="2">Uncharacterized protein</fullName>
    </submittedName>
</protein>
<evidence type="ECO:0000256" key="1">
    <source>
        <dbReference type="SAM" id="Coils"/>
    </source>
</evidence>
<keyword evidence="3" id="KW-1185">Reference proteome</keyword>
<name>A0A9P0KQX9_ACAOB</name>
<accession>A0A9P0KQX9</accession>
<proteinExistence type="predicted"/>
<sequence length="93" mass="10998">MAEVTPEITIKHLYILILANNTEIKEEIKALTREIQNLKEDYAKQYHELGEEITALKQENQKLKEKVKSVERKTKKYNFYDLKKENSKSADLD</sequence>
<dbReference type="Gene3D" id="1.20.58.130">
    <property type="match status" value="1"/>
</dbReference>
<keyword evidence="1" id="KW-0175">Coiled coil</keyword>
<dbReference type="Proteomes" id="UP001152888">
    <property type="component" value="Unassembled WGS sequence"/>
</dbReference>
<reference evidence="2" key="1">
    <citation type="submission" date="2022-03" db="EMBL/GenBank/DDBJ databases">
        <authorList>
            <person name="Sayadi A."/>
        </authorList>
    </citation>
    <scope>NUCLEOTIDE SEQUENCE</scope>
</reference>
<dbReference type="AlphaFoldDB" id="A0A9P0KQX9"/>
<gene>
    <name evidence="2" type="ORF">ACAOBT_LOCUS14062</name>
</gene>
<feature type="coiled-coil region" evidence="1">
    <location>
        <begin position="21"/>
        <end position="76"/>
    </location>
</feature>